<dbReference type="GeneID" id="112685945"/>
<dbReference type="AlphaFoldDB" id="A0A8B8FS71"/>
<proteinExistence type="predicted"/>
<accession>A0A8B8FS71</accession>
<name>A0A8B8FS71_9HEMI</name>
<keyword evidence="1" id="KW-1185">Reference proteome</keyword>
<organism evidence="1 2">
    <name type="scientific">Sipha flava</name>
    <name type="common">yellow sugarcane aphid</name>
    <dbReference type="NCBI Taxonomy" id="143950"/>
    <lineage>
        <taxon>Eukaryota</taxon>
        <taxon>Metazoa</taxon>
        <taxon>Ecdysozoa</taxon>
        <taxon>Arthropoda</taxon>
        <taxon>Hexapoda</taxon>
        <taxon>Insecta</taxon>
        <taxon>Pterygota</taxon>
        <taxon>Neoptera</taxon>
        <taxon>Paraneoptera</taxon>
        <taxon>Hemiptera</taxon>
        <taxon>Sternorrhyncha</taxon>
        <taxon>Aphidomorpha</taxon>
        <taxon>Aphidoidea</taxon>
        <taxon>Aphididae</taxon>
        <taxon>Sipha</taxon>
    </lineage>
</organism>
<sequence>MVERKALEIACKKKEKFRCLLSNIKEKFKQLVADSKLLTQPFHRDYFQLNEKFSVLPVKETQSEAKKLRLNLELEHENSLLDLQQVNYFVDRGIIPKLKVKGILEDKFVKTLVNRESHRSIFRDLLDELLSKKHPKPQFT</sequence>
<evidence type="ECO:0000313" key="2">
    <source>
        <dbReference type="RefSeq" id="XP_025413804.1"/>
    </source>
</evidence>
<reference evidence="2" key="1">
    <citation type="submission" date="2025-08" db="UniProtKB">
        <authorList>
            <consortium name="RefSeq"/>
        </authorList>
    </citation>
    <scope>IDENTIFICATION</scope>
    <source>
        <tissue evidence="2">Whole body</tissue>
    </source>
</reference>
<dbReference type="RefSeq" id="XP_025413804.1">
    <property type="nucleotide sequence ID" value="XM_025558019.1"/>
</dbReference>
<dbReference type="Proteomes" id="UP000694846">
    <property type="component" value="Unplaced"/>
</dbReference>
<protein>
    <submittedName>
        <fullName evidence="2">Uncharacterized protein LOC112685945</fullName>
    </submittedName>
</protein>
<evidence type="ECO:0000313" key="1">
    <source>
        <dbReference type="Proteomes" id="UP000694846"/>
    </source>
</evidence>
<gene>
    <name evidence="2" type="primary">LOC112685945</name>
</gene>